<dbReference type="EC" id="1.3.99.24" evidence="4"/>
<dbReference type="AlphaFoldDB" id="A0A2K4ZHT2"/>
<dbReference type="InterPro" id="IPR005025">
    <property type="entry name" value="FMN_Rdtase-like_dom"/>
</dbReference>
<keyword evidence="2" id="KW-0288">FMN</keyword>
<feature type="domain" description="NADPH-dependent FMN reductase-like" evidence="3">
    <location>
        <begin position="1"/>
        <end position="157"/>
    </location>
</feature>
<protein>
    <submittedName>
        <fullName evidence="4">2-amino-4-deoxychorismate dehydrogenase</fullName>
        <ecNumber evidence="4">1.3.99.24</ecNumber>
    </submittedName>
</protein>
<dbReference type="InterPro" id="IPR029039">
    <property type="entry name" value="Flavoprotein-like_sf"/>
</dbReference>
<dbReference type="PANTHER" id="PTHR43278">
    <property type="entry name" value="NAD(P)H-DEPENDENT FMN-CONTAINING OXIDOREDUCTASE YWQN-RELATED"/>
    <property type="match status" value="1"/>
</dbReference>
<dbReference type="SUPFAM" id="SSF52218">
    <property type="entry name" value="Flavoproteins"/>
    <property type="match status" value="1"/>
</dbReference>
<dbReference type="PANTHER" id="PTHR43278:SF4">
    <property type="entry name" value="NAD(P)H-DEPENDENT FMN-CONTAINING OXIDOREDUCTASE YWQN-RELATED"/>
    <property type="match status" value="1"/>
</dbReference>
<dbReference type="GO" id="GO:0016491">
    <property type="term" value="F:oxidoreductase activity"/>
    <property type="evidence" value="ECO:0007669"/>
    <property type="project" value="UniProtKB-KW"/>
</dbReference>
<dbReference type="InterPro" id="IPR051796">
    <property type="entry name" value="ISF_SsuE-like"/>
</dbReference>
<dbReference type="Pfam" id="PF03358">
    <property type="entry name" value="FMN_red"/>
    <property type="match status" value="1"/>
</dbReference>
<gene>
    <name evidence="4" type="primary">sgcG</name>
    <name evidence="4" type="ORF">AMURIS_02753</name>
</gene>
<dbReference type="EMBL" id="OFSM01000013">
    <property type="protein sequence ID" value="SOY30030.1"/>
    <property type="molecule type" value="Genomic_DNA"/>
</dbReference>
<dbReference type="Gene3D" id="3.40.50.360">
    <property type="match status" value="1"/>
</dbReference>
<keyword evidence="4" id="KW-0560">Oxidoreductase</keyword>
<dbReference type="Proteomes" id="UP000236311">
    <property type="component" value="Unassembled WGS sequence"/>
</dbReference>
<keyword evidence="1" id="KW-0285">Flavoprotein</keyword>
<evidence type="ECO:0000313" key="4">
    <source>
        <dbReference type="EMBL" id="SOY30030.1"/>
    </source>
</evidence>
<keyword evidence="5" id="KW-1185">Reference proteome</keyword>
<dbReference type="RefSeq" id="WP_103240098.1">
    <property type="nucleotide sequence ID" value="NZ_JANJZD010000012.1"/>
</dbReference>
<accession>A0A2K4ZHT2</accession>
<evidence type="ECO:0000256" key="2">
    <source>
        <dbReference type="ARBA" id="ARBA00022643"/>
    </source>
</evidence>
<sequence length="195" mass="21533">MKVLAINGSARKDGNTALLINTVFEELHKEGIETEMVQLSGKVIEPCKACWACGGKKNCVHKKDLFQEIYEKMIQADGILLGSPVYTANISANMQAFLERASVVADMNRSENLLRHKVGAAVTAARRGGALNALDAMNHFFMLQDMFIVGSSYWPMAYGRMPGEVIEDQEGIETMKNLGQNMAYLLKTLGERRDG</sequence>
<organism evidence="4 5">
    <name type="scientific">Acetatifactor muris</name>
    <dbReference type="NCBI Taxonomy" id="879566"/>
    <lineage>
        <taxon>Bacteria</taxon>
        <taxon>Bacillati</taxon>
        <taxon>Bacillota</taxon>
        <taxon>Clostridia</taxon>
        <taxon>Lachnospirales</taxon>
        <taxon>Lachnospiraceae</taxon>
        <taxon>Acetatifactor</taxon>
    </lineage>
</organism>
<dbReference type="OrthoDB" id="9790975at2"/>
<reference evidence="4 5" key="1">
    <citation type="submission" date="2018-01" db="EMBL/GenBank/DDBJ databases">
        <authorList>
            <person name="Gaut B.S."/>
            <person name="Morton B.R."/>
            <person name="Clegg M.T."/>
            <person name="Duvall M.R."/>
        </authorList>
    </citation>
    <scope>NUCLEOTIDE SEQUENCE [LARGE SCALE GENOMIC DNA]</scope>
    <source>
        <strain evidence="4">GP69</strain>
    </source>
</reference>
<proteinExistence type="predicted"/>
<evidence type="ECO:0000313" key="5">
    <source>
        <dbReference type="Proteomes" id="UP000236311"/>
    </source>
</evidence>
<evidence type="ECO:0000256" key="1">
    <source>
        <dbReference type="ARBA" id="ARBA00022630"/>
    </source>
</evidence>
<evidence type="ECO:0000259" key="3">
    <source>
        <dbReference type="Pfam" id="PF03358"/>
    </source>
</evidence>
<name>A0A2K4ZHT2_9FIRM</name>